<feature type="domain" description="ABC transmembrane type-2" evidence="10">
    <location>
        <begin position="513"/>
        <end position="742"/>
    </location>
</feature>
<dbReference type="InterPro" id="IPR003439">
    <property type="entry name" value="ABC_transporter-like_ATP-bd"/>
</dbReference>
<evidence type="ECO:0000259" key="9">
    <source>
        <dbReference type="PROSITE" id="PS50893"/>
    </source>
</evidence>
<feature type="transmembrane region" description="Helical" evidence="8">
    <location>
        <begin position="1826"/>
        <end position="1847"/>
    </location>
</feature>
<dbReference type="PROSITE" id="PS00211">
    <property type="entry name" value="ABC_TRANSPORTER_1"/>
    <property type="match status" value="3"/>
</dbReference>
<evidence type="ECO:0000256" key="4">
    <source>
        <dbReference type="ARBA" id="ARBA00022840"/>
    </source>
</evidence>
<keyword evidence="6 8" id="KW-0472">Membrane</keyword>
<dbReference type="InterPro" id="IPR047817">
    <property type="entry name" value="ABC2_TM_bact-type"/>
</dbReference>
<feature type="domain" description="ABC transporter" evidence="9">
    <location>
        <begin position="771"/>
        <end position="1005"/>
    </location>
</feature>
<proteinExistence type="predicted"/>
<dbReference type="Gene3D" id="3.40.50.300">
    <property type="entry name" value="P-loop containing nucleotide triphosphate hydrolases"/>
    <property type="match status" value="3"/>
</dbReference>
<dbReference type="OrthoDB" id="10255969at2759"/>
<feature type="transmembrane region" description="Helical" evidence="8">
    <location>
        <begin position="656"/>
        <end position="677"/>
    </location>
</feature>
<dbReference type="Pfam" id="PF12698">
    <property type="entry name" value="ABC2_membrane_3"/>
    <property type="match status" value="2"/>
</dbReference>
<gene>
    <name evidence="11" type="ORF">DGAL_LOCUS17463</name>
</gene>
<feature type="transmembrane region" description="Helical" evidence="8">
    <location>
        <begin position="592"/>
        <end position="615"/>
    </location>
</feature>
<evidence type="ECO:0008006" key="13">
    <source>
        <dbReference type="Google" id="ProtNLM"/>
    </source>
</evidence>
<dbReference type="InterPro" id="IPR003593">
    <property type="entry name" value="AAA+_ATPase"/>
</dbReference>
<feature type="domain" description="ABC transporter" evidence="9">
    <location>
        <begin position="1347"/>
        <end position="1579"/>
    </location>
</feature>
<dbReference type="Proteomes" id="UP000789390">
    <property type="component" value="Unassembled WGS sequence"/>
</dbReference>
<keyword evidence="3" id="KW-0547">Nucleotide-binding</keyword>
<feature type="transmembrane region" description="Helical" evidence="8">
    <location>
        <begin position="627"/>
        <end position="650"/>
    </location>
</feature>
<reference evidence="11" key="1">
    <citation type="submission" date="2021-11" db="EMBL/GenBank/DDBJ databases">
        <authorList>
            <person name="Schell T."/>
        </authorList>
    </citation>
    <scope>NUCLEOTIDE SEQUENCE</scope>
    <source>
        <strain evidence="11">M5</strain>
    </source>
</reference>
<dbReference type="GO" id="GO:0043190">
    <property type="term" value="C:ATP-binding cassette (ABC) transporter complex"/>
    <property type="evidence" value="ECO:0007669"/>
    <property type="project" value="InterPro"/>
</dbReference>
<dbReference type="GO" id="GO:0005524">
    <property type="term" value="F:ATP binding"/>
    <property type="evidence" value="ECO:0007669"/>
    <property type="project" value="UniProtKB-KW"/>
</dbReference>
<feature type="region of interest" description="Disordered" evidence="7">
    <location>
        <begin position="1064"/>
        <end position="1083"/>
    </location>
</feature>
<dbReference type="EMBL" id="CAKKLH010000341">
    <property type="protein sequence ID" value="CAH0113566.1"/>
    <property type="molecule type" value="Genomic_DNA"/>
</dbReference>
<evidence type="ECO:0000313" key="11">
    <source>
        <dbReference type="EMBL" id="CAH0113566.1"/>
    </source>
</evidence>
<comment type="subcellular location">
    <subcellularLocation>
        <location evidence="1">Membrane</location>
        <topology evidence="1">Multi-pass membrane protein</topology>
    </subcellularLocation>
</comment>
<evidence type="ECO:0000256" key="5">
    <source>
        <dbReference type="ARBA" id="ARBA00022989"/>
    </source>
</evidence>
<feature type="transmembrane region" description="Helical" evidence="8">
    <location>
        <begin position="717"/>
        <end position="739"/>
    </location>
</feature>
<dbReference type="SUPFAM" id="SSF52540">
    <property type="entry name" value="P-loop containing nucleoside triphosphate hydrolases"/>
    <property type="match status" value="3"/>
</dbReference>
<feature type="transmembrane region" description="Helical" evidence="8">
    <location>
        <begin position="364"/>
        <end position="385"/>
    </location>
</feature>
<evidence type="ECO:0000256" key="3">
    <source>
        <dbReference type="ARBA" id="ARBA00022741"/>
    </source>
</evidence>
<dbReference type="InterPro" id="IPR013525">
    <property type="entry name" value="ABC2_TM"/>
</dbReference>
<name>A0A8J2S2I5_9CRUS</name>
<dbReference type="PANTHER" id="PTHR43038:SF3">
    <property type="entry name" value="ABC TRANSPORTER G FAMILY MEMBER 20 ISOFORM X1"/>
    <property type="match status" value="1"/>
</dbReference>
<dbReference type="PROSITE" id="PS51012">
    <property type="entry name" value="ABC_TM2"/>
    <property type="match status" value="2"/>
</dbReference>
<evidence type="ECO:0000313" key="12">
    <source>
        <dbReference type="Proteomes" id="UP000789390"/>
    </source>
</evidence>
<feature type="domain" description="ABC transporter" evidence="9">
    <location>
        <begin position="34"/>
        <end position="266"/>
    </location>
</feature>
<protein>
    <recommendedName>
        <fullName evidence="13">ABC protein, subfamily ABCH</fullName>
    </recommendedName>
</protein>
<dbReference type="CDD" id="cd03230">
    <property type="entry name" value="ABC_DR_subfamily_A"/>
    <property type="match status" value="1"/>
</dbReference>
<dbReference type="InterPro" id="IPR000412">
    <property type="entry name" value="ABC_2_transport"/>
</dbReference>
<evidence type="ECO:0000256" key="8">
    <source>
        <dbReference type="SAM" id="Phobius"/>
    </source>
</evidence>
<feature type="transmembrane region" description="Helical" evidence="8">
    <location>
        <begin position="1310"/>
        <end position="1331"/>
    </location>
</feature>
<keyword evidence="12" id="KW-1185">Reference proteome</keyword>
<feature type="domain" description="ABC transmembrane type-2" evidence="10">
    <location>
        <begin position="1683"/>
        <end position="1910"/>
    </location>
</feature>
<keyword evidence="4" id="KW-0067">ATP-binding</keyword>
<accession>A0A8J2S2I5</accession>
<comment type="caution">
    <text evidence="11">The sequence shown here is derived from an EMBL/GenBank/DDBJ whole genome shotgun (WGS) entry which is preliminary data.</text>
</comment>
<dbReference type="Pfam" id="PF00005">
    <property type="entry name" value="ABC_tran"/>
    <property type="match status" value="3"/>
</dbReference>
<evidence type="ECO:0000256" key="1">
    <source>
        <dbReference type="ARBA" id="ARBA00004141"/>
    </source>
</evidence>
<feature type="transmembrane region" description="Helical" evidence="8">
    <location>
        <begin position="1120"/>
        <end position="1139"/>
    </location>
</feature>
<sequence>MKTSVNHSELFVASHRLDGDETNNNTGATYGVIVRNANKTYGVGSHRYAILNGLNMTVKKGTIYGLLGASGCGKTTLLSCLVGRRTLNSGEILVLGHEPGSPKSGIPGPKVGYMPQELALYDYFTIKETLQYFGRIYKLKKAFVDSQLEFLSKLLDLPPSDRYVKTLSGGQQRRVSFAVALFHEPELLILDEPTVGVDPLLSNSIWNHLVRQSVDHGKTVIVTTHYIEEAKQSHTIGMMRSGRLLVEESPENLLGRHRLTSLEDVFLKLCMKDDSTVPTSQLTASTTSSVVALRNTDRISAQRALEGHVNMSFQHSTAELNVSQTSVRNSTPRKRPFSFKMNLPSPHRVNALIRKNYLLSFRNIGIFLFTYLLPALQAALFNVTLGHEPMGLKMAVVNEEIDSNLGRVCNYTTDCAYSMLSCRYLRYINNNIIQIPFENVSDAIEAGRNGKVWGVIHFGKNFTQEFEVRQSNGDSADLDNIIRSRISVNMDASNQQIDVFIEKWLLDAFENFLKDFMRVCGNFPEAGNLPIVFLDPVYGQKNTPFTEFMAPGLIISIVYNMAVALTAGVFITERKQGLLDRSLVAGVQMPEILLGYLINQFTVMIGQTALVYLVMLLVFKIPCQGNLALAICITLLQGIVGISFGLLISTGCDNEIGALSLSQASFLPLLVISGICWPIEGMPYYLRQIAYATPLTYAIESVRCIFSRGWGLEQPNVYAGILVSCGWIFAFFVLCLIVARVRKFSKLTNVYASSQRIKSEIIINSSRDSGVIVRNATKSYGSGRNKCDVLQDLNMTVKKGKIYGLLGASGCGKTTLLSCLVALRTLNSGKIQVVGHEPGSLKSGIPGPQVGYMPQELALYGDFTIHETLTYFGRIYKLKTTFVKSQLKFLSELLDLPPSDRLIKTLSGGQQRRASFAVALFHEPELLILDEPTVGVDSVLRKSIWNHLLRQTIDHGRTVIVTTHYIEEARQAHKIGMMRGGRLLVEDSPENLLRTHNLLTLEDVFLKLSRNQENPVVASSSASLSSIELDLNTTAQSQEYTEENINRVPVSNVDHQWDKNEIPLSTAGDSADNPPEHSCAKTNTIRHREIKNSFLSERFQKLRRTLPSPYRIGVLLRKNYLVSFRFTVLFLVSFLLPAIQSFNFNLFIGKDLTDLKMAIVNDEIDVNEGRICNNATDCSYSMLSCRFLRYIKENIIQVPYGNLSEALEAGRNGHVWGVIHFSHNFSEGFEIWEMEGNEENALGKQISIIMDSSNQQVDAFLKKWLGEAYGDFIKGFMVACGHDPLAGSIPIEFLDPVYGQKDTPFSEFRAPSFIITIIYSCSLYLISGAFIRERMTGLVDRNLVAGVQMNEIFISYLGKESITVACQTALSLVLAAYGLLGSSGCGKTTLLSCLVGRRTLNSGEILVLGHEPGSPKSGIPGPQVGYMPQELALYDYFTIKETIQYFGRIYKLKKAVVDSQLEFLSKLLDLPPSDRLIKTLSGGQQRRVSFAVSLFHDPELLILDEPTVGVDSVLRKSIWNHLLRQAVDRGRTVIVTTHYIEEARQAHKSYIFNLCIGQSMTDLKMAIVNDEIDVNEGRICNNATDCSYSMLSCRYLRYIKENIIQIPYGNVSDALEAGRNGHVWGVIHFGQNFSEGFEIWEMEGNEENATGRQISIIMDSSNQQVDAFIKKWLGEAFEDFIKGFMVACGHEPLAGSIPIEFLHPVYGEKDTPFSEFFAPSVIITMIYSSCLYLISDAFIRERMTGLVDRNLVAGVQMNEIFIGYLIKEAFTMVCQTALVYVVFILICKVPCLGSVTLALFITLLQGFTGLCFGMLTACLCDSVNGVLYITQAYFLPLLFLGGVLWPIEGMPGYLQYVAYSIPTTYSIRSLRSVMSRGWGLDHPEVYAGILTSFAWILGVLIICCVVLRFRKNSD</sequence>
<feature type="transmembrane region" description="Helical" evidence="8">
    <location>
        <begin position="548"/>
        <end position="572"/>
    </location>
</feature>
<feature type="transmembrane region" description="Helical" evidence="8">
    <location>
        <begin position="1798"/>
        <end position="1819"/>
    </location>
</feature>
<dbReference type="PROSITE" id="PS50893">
    <property type="entry name" value="ABC_TRANSPORTER_2"/>
    <property type="match status" value="3"/>
</dbReference>
<keyword evidence="5 8" id="KW-1133">Transmembrane helix</keyword>
<dbReference type="PRINTS" id="PR00164">
    <property type="entry name" value="ABC2TRNSPORT"/>
</dbReference>
<keyword evidence="2 8" id="KW-0812">Transmembrane</keyword>
<dbReference type="SMART" id="SM00382">
    <property type="entry name" value="AAA"/>
    <property type="match status" value="3"/>
</dbReference>
<dbReference type="GO" id="GO:0140359">
    <property type="term" value="F:ABC-type transporter activity"/>
    <property type="evidence" value="ECO:0007669"/>
    <property type="project" value="InterPro"/>
</dbReference>
<feature type="transmembrane region" description="Helical" evidence="8">
    <location>
        <begin position="1885"/>
        <end position="1909"/>
    </location>
</feature>
<dbReference type="GO" id="GO:0016887">
    <property type="term" value="F:ATP hydrolysis activity"/>
    <property type="evidence" value="ECO:0007669"/>
    <property type="project" value="InterPro"/>
</dbReference>
<organism evidence="11 12">
    <name type="scientific">Daphnia galeata</name>
    <dbReference type="NCBI Taxonomy" id="27404"/>
    <lineage>
        <taxon>Eukaryota</taxon>
        <taxon>Metazoa</taxon>
        <taxon>Ecdysozoa</taxon>
        <taxon>Arthropoda</taxon>
        <taxon>Crustacea</taxon>
        <taxon>Branchiopoda</taxon>
        <taxon>Diplostraca</taxon>
        <taxon>Cladocera</taxon>
        <taxon>Anomopoda</taxon>
        <taxon>Daphniidae</taxon>
        <taxon>Daphnia</taxon>
    </lineage>
</organism>
<dbReference type="InterPro" id="IPR017871">
    <property type="entry name" value="ABC_transporter-like_CS"/>
</dbReference>
<evidence type="ECO:0000256" key="6">
    <source>
        <dbReference type="ARBA" id="ARBA00023136"/>
    </source>
</evidence>
<feature type="transmembrane region" description="Helical" evidence="8">
    <location>
        <begin position="1760"/>
        <end position="1786"/>
    </location>
</feature>
<dbReference type="PANTHER" id="PTHR43038">
    <property type="entry name" value="ATP-BINDING CASSETTE, SUB-FAMILY H, MEMBER 1"/>
    <property type="match status" value="1"/>
</dbReference>
<evidence type="ECO:0000259" key="10">
    <source>
        <dbReference type="PROSITE" id="PS51012"/>
    </source>
</evidence>
<dbReference type="InterPro" id="IPR027417">
    <property type="entry name" value="P-loop_NTPase"/>
</dbReference>
<feature type="transmembrane region" description="Helical" evidence="8">
    <location>
        <begin position="1716"/>
        <end position="1739"/>
    </location>
</feature>
<evidence type="ECO:0000256" key="7">
    <source>
        <dbReference type="SAM" id="MobiDB-lite"/>
    </source>
</evidence>
<evidence type="ECO:0000256" key="2">
    <source>
        <dbReference type="ARBA" id="ARBA00022692"/>
    </source>
</evidence>